<dbReference type="PATRIC" id="fig|52.7.peg.2830"/>
<comment type="similarity">
    <text evidence="1">Belongs to the transglycosylase Slt family.</text>
</comment>
<dbReference type="GO" id="GO:0016020">
    <property type="term" value="C:membrane"/>
    <property type="evidence" value="ECO:0007669"/>
    <property type="project" value="InterPro"/>
</dbReference>
<organism evidence="6 7">
    <name type="scientific">Chondromyces crocatus</name>
    <dbReference type="NCBI Taxonomy" id="52"/>
    <lineage>
        <taxon>Bacteria</taxon>
        <taxon>Pseudomonadati</taxon>
        <taxon>Myxococcota</taxon>
        <taxon>Polyangia</taxon>
        <taxon>Polyangiales</taxon>
        <taxon>Polyangiaceae</taxon>
        <taxon>Chondromyces</taxon>
    </lineage>
</organism>
<feature type="compositionally biased region" description="Low complexity" evidence="3">
    <location>
        <begin position="268"/>
        <end position="296"/>
    </location>
</feature>
<dbReference type="PROSITE" id="PS51257">
    <property type="entry name" value="PROKAR_LIPOPROTEIN"/>
    <property type="match status" value="1"/>
</dbReference>
<feature type="chain" id="PRO_5005459221" evidence="4">
    <location>
        <begin position="20"/>
        <end position="853"/>
    </location>
</feature>
<dbReference type="OrthoDB" id="9781970at2"/>
<evidence type="ECO:0000256" key="4">
    <source>
        <dbReference type="SAM" id="SignalP"/>
    </source>
</evidence>
<dbReference type="Pfam" id="PF01464">
    <property type="entry name" value="SLT"/>
    <property type="match status" value="1"/>
</dbReference>
<evidence type="ECO:0000313" key="6">
    <source>
        <dbReference type="EMBL" id="AKT38452.1"/>
    </source>
</evidence>
<dbReference type="PANTHER" id="PTHR37423:SF5">
    <property type="entry name" value="SOLUBLE LYTIC MUREIN TRANSGLYCOSYLASE"/>
    <property type="match status" value="1"/>
</dbReference>
<dbReference type="STRING" id="52.CMC5_025990"/>
<dbReference type="SUPFAM" id="SSF53955">
    <property type="entry name" value="Lysozyme-like"/>
    <property type="match status" value="1"/>
</dbReference>
<keyword evidence="4" id="KW-0732">Signal</keyword>
<dbReference type="InterPro" id="IPR023346">
    <property type="entry name" value="Lysozyme-like_dom_sf"/>
</dbReference>
<proteinExistence type="inferred from homology"/>
<dbReference type="PANTHER" id="PTHR37423">
    <property type="entry name" value="SOLUBLE LYTIC MUREIN TRANSGLYCOSYLASE-RELATED"/>
    <property type="match status" value="1"/>
</dbReference>
<dbReference type="InterPro" id="IPR008258">
    <property type="entry name" value="Transglycosylase_SLT_dom_1"/>
</dbReference>
<dbReference type="InterPro" id="IPR000189">
    <property type="entry name" value="Transglyc_AS"/>
</dbReference>
<dbReference type="InterPro" id="IPR011990">
    <property type="entry name" value="TPR-like_helical_dom_sf"/>
</dbReference>
<feature type="repeat" description="TPR" evidence="2">
    <location>
        <begin position="455"/>
        <end position="488"/>
    </location>
</feature>
<dbReference type="GO" id="GO:0000270">
    <property type="term" value="P:peptidoglycan metabolic process"/>
    <property type="evidence" value="ECO:0007669"/>
    <property type="project" value="InterPro"/>
</dbReference>
<keyword evidence="2" id="KW-0802">TPR repeat</keyword>
<feature type="region of interest" description="Disordered" evidence="3">
    <location>
        <begin position="23"/>
        <end position="51"/>
    </location>
</feature>
<evidence type="ECO:0000256" key="3">
    <source>
        <dbReference type="SAM" id="MobiDB-lite"/>
    </source>
</evidence>
<evidence type="ECO:0000256" key="1">
    <source>
        <dbReference type="ARBA" id="ARBA00007734"/>
    </source>
</evidence>
<dbReference type="SMART" id="SM00028">
    <property type="entry name" value="TPR"/>
    <property type="match status" value="3"/>
</dbReference>
<feature type="signal peptide" evidence="4">
    <location>
        <begin position="1"/>
        <end position="19"/>
    </location>
</feature>
<reference evidence="6 7" key="1">
    <citation type="submission" date="2015-07" db="EMBL/GenBank/DDBJ databases">
        <title>Genome analysis of myxobacterium Chondromyces crocatus Cm c5 reveals a high potential for natural compound synthesis and the genetic basis for the loss of fruiting body formation.</title>
        <authorList>
            <person name="Zaburannyi N."/>
            <person name="Bunk B."/>
            <person name="Maier J."/>
            <person name="Overmann J."/>
            <person name="Mueller R."/>
        </authorList>
    </citation>
    <scope>NUCLEOTIDE SEQUENCE [LARGE SCALE GENOMIC DNA]</scope>
    <source>
        <strain evidence="6 7">Cm c5</strain>
    </source>
</reference>
<dbReference type="KEGG" id="ccro:CMC5_025990"/>
<name>A0A0K1ECM6_CHOCO</name>
<protein>
    <submittedName>
        <fullName evidence="6">Exported transglycosylase</fullName>
    </submittedName>
</protein>
<feature type="region of interest" description="Disordered" evidence="3">
    <location>
        <begin position="268"/>
        <end position="308"/>
    </location>
</feature>
<dbReference type="Proteomes" id="UP000067626">
    <property type="component" value="Chromosome"/>
</dbReference>
<dbReference type="EMBL" id="CP012159">
    <property type="protein sequence ID" value="AKT38452.1"/>
    <property type="molecule type" value="Genomic_DNA"/>
</dbReference>
<feature type="region of interest" description="Disordered" evidence="3">
    <location>
        <begin position="242"/>
        <end position="261"/>
    </location>
</feature>
<gene>
    <name evidence="6" type="ORF">CMC5_025990</name>
</gene>
<accession>A0A0K1ECM6</accession>
<dbReference type="PROSITE" id="PS50005">
    <property type="entry name" value="TPR"/>
    <property type="match status" value="1"/>
</dbReference>
<dbReference type="Gene3D" id="1.25.40.10">
    <property type="entry name" value="Tetratricopeptide repeat domain"/>
    <property type="match status" value="3"/>
</dbReference>
<dbReference type="Gene3D" id="1.10.530.10">
    <property type="match status" value="1"/>
</dbReference>
<evidence type="ECO:0000259" key="5">
    <source>
        <dbReference type="Pfam" id="PF01464"/>
    </source>
</evidence>
<dbReference type="InterPro" id="IPR019734">
    <property type="entry name" value="TPR_rpt"/>
</dbReference>
<evidence type="ECO:0000256" key="2">
    <source>
        <dbReference type="PROSITE-ProRule" id="PRU00339"/>
    </source>
</evidence>
<feature type="domain" description="Transglycosylase SLT" evidence="5">
    <location>
        <begin position="689"/>
        <end position="800"/>
    </location>
</feature>
<dbReference type="GO" id="GO:0008933">
    <property type="term" value="F:peptidoglycan lytic transglycosylase activity"/>
    <property type="evidence" value="ECO:0007669"/>
    <property type="project" value="InterPro"/>
</dbReference>
<dbReference type="Pfam" id="PF13432">
    <property type="entry name" value="TPR_16"/>
    <property type="match status" value="2"/>
</dbReference>
<sequence>MRTALTAALLGLLALGATASGCAEQRAAGPPPAQSTANVPMTAPSAGPQGTPPLLAAAVALTPPASRAPTPSWVDAMRLDRFAEAAEQLDTLPEADRARPEVRYARARVALALDDPELAVSLLHALEAELPLLAADIARHRAEAAFEAGPHAEAAAYFASSKSPRDLPRAAEAYARAGDIPQALAFANRAVAAAQRSKNKNDEAVARLARAHVFRLAAAPRPQKPRGTGPILTAPAAARVTRTVPRIEPLPSSPVGAMASAGAATSAEATSTSAGATAGSAPTAAPWAPWAPTAATPRPPRPHAATAKLPAPPAALADLRWIARSAPTTPSGQEARETLALLGTPLTPAERLDIADALLAGGRPAEAVVELTKLGPSATLTRPDLQHRRATALYRARDNAAAARAFLEAAASPTPRQPEQLYYAARSFLRQDQKNDAITRLREVVAKFPRTSWADDASYLLGQIYLQTGRYAEAAKQYTQFLGRAPRSNRRHDAEHDLALALISSGDPAGARTRLATLAKNARRVDDTARLKELEGLAALRAGDRAGAIQLWSDVMRSYPLSWGALTARARLVAAGAEPPPLLAPPTTTPPAPLAIQLPPTAALLTSVGLDADAERWVADNERTVSAPYGARSGEALCSLYGELTRAKRRYRVGVNAVAYDTLKRAPSDAERWAWECLYPQPYLPIVNTLEDEQGVPRALIYALMRQESAFDPVVVSPVSAVGLMQLMPTTAARAASEMELPFEPRSLERPEINLRLGTYYIAKLLRMFDGSLPLAAAAYNAGPQAVASWLADGVEQDTDLWVARIPFGETRHYVSRVLANLARYQWLAGGDAAVPLAPLTIPTGIRAPSDAY</sequence>
<evidence type="ECO:0000313" key="7">
    <source>
        <dbReference type="Proteomes" id="UP000067626"/>
    </source>
</evidence>
<dbReference type="PROSITE" id="PS00922">
    <property type="entry name" value="TRANSGLYCOSYLASE"/>
    <property type="match status" value="1"/>
</dbReference>
<dbReference type="RefSeq" id="WP_050430672.1">
    <property type="nucleotide sequence ID" value="NZ_CP012159.1"/>
</dbReference>
<keyword evidence="7" id="KW-1185">Reference proteome</keyword>
<dbReference type="CDD" id="cd13401">
    <property type="entry name" value="Slt70-like"/>
    <property type="match status" value="1"/>
</dbReference>
<dbReference type="AlphaFoldDB" id="A0A0K1ECM6"/>
<dbReference type="SUPFAM" id="SSF48452">
    <property type="entry name" value="TPR-like"/>
    <property type="match status" value="1"/>
</dbReference>